<dbReference type="GO" id="GO:0030943">
    <property type="term" value="F:mitochondrion targeting sequence binding"/>
    <property type="evidence" value="ECO:0007669"/>
    <property type="project" value="TreeGrafter"/>
</dbReference>
<dbReference type="PhylomeDB" id="A0A0G4GZ21"/>
<evidence type="ECO:0000256" key="9">
    <source>
        <dbReference type="SAM" id="MobiDB-lite"/>
    </source>
</evidence>
<keyword evidence="4 8" id="KW-0999">Mitochondrion inner membrane</keyword>
<keyword evidence="3" id="KW-0812">Transmembrane</keyword>
<comment type="subcellular location">
    <subcellularLocation>
        <location evidence="1 8">Mitochondrion inner membrane</location>
        <topology evidence="1 8">Multi-pass membrane protein</topology>
    </subcellularLocation>
</comment>
<evidence type="ECO:0000313" key="10">
    <source>
        <dbReference type="EMBL" id="CEM36192.1"/>
    </source>
</evidence>
<gene>
    <name evidence="10" type="ORF">Cvel_23912</name>
</gene>
<proteinExistence type="inferred from homology"/>
<comment type="subunit">
    <text evidence="8">Component of the TIM22 complex.</text>
</comment>
<comment type="similarity">
    <text evidence="2 8">Belongs to the Tim17/Tim22/Tim23 family.</text>
</comment>
<feature type="compositionally biased region" description="Gly residues" evidence="9">
    <location>
        <begin position="1"/>
        <end position="12"/>
    </location>
</feature>
<dbReference type="GO" id="GO:0008320">
    <property type="term" value="F:protein transmembrane transporter activity"/>
    <property type="evidence" value="ECO:0007669"/>
    <property type="project" value="UniProtKB-UniRule"/>
</dbReference>
<evidence type="ECO:0000256" key="1">
    <source>
        <dbReference type="ARBA" id="ARBA00004448"/>
    </source>
</evidence>
<comment type="function">
    <text evidence="8">Essential core component of the TIM22 complex, a complex that mediates the import and insertion of multi-pass transmembrane proteins into the mitochondrial inner membrane. In the TIM22 complex, it constitutes the voltage-activated and signal-gated channel. Forms a twin-pore translocase that uses the membrane potential as external driving force in 2 voltage-dependent steps.</text>
</comment>
<sequence length="190" mass="20087">MEGGGGDGGVSGSGSPSQVQPVSPMEVLLSPRYRRLQLGKEATEDDKAAWVQQRVSAAVSEGCVTRGIVGGVGGYVLGLLFGGFFFGMKPIEQDISHLPWREQIRQSYKGFIPEVVSSAKGFAKIGAIYSIVDCFVERERATKDTMQSVYSGCVTGAALAWNGGPGAMVGGCVFFATFSAVMDKFMGVHD</sequence>
<evidence type="ECO:0000256" key="8">
    <source>
        <dbReference type="RuleBase" id="RU367038"/>
    </source>
</evidence>
<dbReference type="GO" id="GO:0042721">
    <property type="term" value="C:TIM22 mitochondrial import inner membrane insertion complex"/>
    <property type="evidence" value="ECO:0007669"/>
    <property type="project" value="UniProtKB-UniRule"/>
</dbReference>
<dbReference type="VEuPathDB" id="CryptoDB:Cvel_23912"/>
<dbReference type="EMBL" id="CDMZ01001683">
    <property type="protein sequence ID" value="CEM36192.1"/>
    <property type="molecule type" value="Genomic_DNA"/>
</dbReference>
<dbReference type="GO" id="GO:0045039">
    <property type="term" value="P:protein insertion into mitochondrial inner membrane"/>
    <property type="evidence" value="ECO:0007669"/>
    <property type="project" value="UniProtKB-UniRule"/>
</dbReference>
<keyword evidence="8" id="KW-0653">Protein transport</keyword>
<evidence type="ECO:0000256" key="3">
    <source>
        <dbReference type="ARBA" id="ARBA00022692"/>
    </source>
</evidence>
<feature type="region of interest" description="Disordered" evidence="9">
    <location>
        <begin position="1"/>
        <end position="24"/>
    </location>
</feature>
<dbReference type="AlphaFoldDB" id="A0A0G4GZ21"/>
<dbReference type="PANTHER" id="PTHR14110">
    <property type="entry name" value="MITOCHONDRIAL IMPORT INNER MEMBRANE TRANSLOCASE SUBUNIT TIM22"/>
    <property type="match status" value="1"/>
</dbReference>
<accession>A0A0G4GZ21</accession>
<keyword evidence="5" id="KW-1133">Transmembrane helix</keyword>
<keyword evidence="8" id="KW-0811">Translocation</keyword>
<dbReference type="PANTHER" id="PTHR14110:SF0">
    <property type="entry name" value="MITOCHONDRIAL IMPORT INNER MEMBRANE TRANSLOCASE SUBUNIT TIM22"/>
    <property type="match status" value="1"/>
</dbReference>
<protein>
    <recommendedName>
        <fullName evidence="8">Mitochondrial import inner membrane translocase subunit TIM22</fullName>
    </recommendedName>
</protein>
<reference evidence="10" key="1">
    <citation type="submission" date="2014-11" db="EMBL/GenBank/DDBJ databases">
        <authorList>
            <person name="Otto D Thomas"/>
            <person name="Naeem Raeece"/>
        </authorList>
    </citation>
    <scope>NUCLEOTIDE SEQUENCE</scope>
</reference>
<keyword evidence="6 8" id="KW-0496">Mitochondrion</keyword>
<evidence type="ECO:0000256" key="2">
    <source>
        <dbReference type="ARBA" id="ARBA00008444"/>
    </source>
</evidence>
<evidence type="ECO:0000256" key="7">
    <source>
        <dbReference type="ARBA" id="ARBA00023136"/>
    </source>
</evidence>
<evidence type="ECO:0000256" key="6">
    <source>
        <dbReference type="ARBA" id="ARBA00023128"/>
    </source>
</evidence>
<keyword evidence="8" id="KW-0813">Transport</keyword>
<name>A0A0G4GZ21_9ALVE</name>
<feature type="compositionally biased region" description="Low complexity" evidence="9">
    <location>
        <begin position="13"/>
        <end position="24"/>
    </location>
</feature>
<evidence type="ECO:0000256" key="4">
    <source>
        <dbReference type="ARBA" id="ARBA00022792"/>
    </source>
</evidence>
<dbReference type="InterPro" id="IPR039175">
    <property type="entry name" value="TIM22"/>
</dbReference>
<organism evidence="10">
    <name type="scientific">Chromera velia CCMP2878</name>
    <dbReference type="NCBI Taxonomy" id="1169474"/>
    <lineage>
        <taxon>Eukaryota</taxon>
        <taxon>Sar</taxon>
        <taxon>Alveolata</taxon>
        <taxon>Colpodellida</taxon>
        <taxon>Chromeraceae</taxon>
        <taxon>Chromera</taxon>
    </lineage>
</organism>
<keyword evidence="7" id="KW-0472">Membrane</keyword>
<evidence type="ECO:0000256" key="5">
    <source>
        <dbReference type="ARBA" id="ARBA00022989"/>
    </source>
</evidence>
<dbReference type="Pfam" id="PF02466">
    <property type="entry name" value="Tim17"/>
    <property type="match status" value="1"/>
</dbReference>